<dbReference type="Proteomes" id="UP000600449">
    <property type="component" value="Unassembled WGS sequence"/>
</dbReference>
<dbReference type="EMBL" id="BMMF01000011">
    <property type="protein sequence ID" value="GGK45225.1"/>
    <property type="molecule type" value="Genomic_DNA"/>
</dbReference>
<accession>A0A917V6P9</accession>
<feature type="domain" description="BPL/LPL catalytic" evidence="1">
    <location>
        <begin position="15"/>
        <end position="194"/>
    </location>
</feature>
<dbReference type="Pfam" id="PF16917">
    <property type="entry name" value="BPL_LplA_LipB_2"/>
    <property type="match status" value="1"/>
</dbReference>
<dbReference type="SUPFAM" id="SSF55681">
    <property type="entry name" value="Class II aaRS and biotin synthetases"/>
    <property type="match status" value="1"/>
</dbReference>
<keyword evidence="3" id="KW-1185">Reference proteome</keyword>
<sequence length="256" mass="27607">MPPSHMVAAVAELDLPPLFTPVRLRESGDAFAHACRIAAEAGAGTFVHVGRYDLVEFAVVLEPEEPLASARRAFFAGMAALADAIAAHCPPEKAVEFVWPDTILYDGALIGGGRLGWPEDCAEEEEPAWLVFGAQLIAARLSIDEAGLAPDSTSLEEEGFADPHALMGSFARHLMLHVDAWTNRGFKKVADPYLARLRKEKAGERRGIDGNGDLLVHRHGVTGAERRALLPGLAACAWYDEAHKGPKLDYKLGARP</sequence>
<protein>
    <recommendedName>
        <fullName evidence="1">BPL/LPL catalytic domain-containing protein</fullName>
    </recommendedName>
</protein>
<dbReference type="Gene3D" id="3.30.930.10">
    <property type="entry name" value="Bira Bifunctional Protein, Domain 2"/>
    <property type="match status" value="1"/>
</dbReference>
<reference evidence="2 3" key="1">
    <citation type="journal article" date="2014" name="Int. J. Syst. Evol. Microbiol.">
        <title>Complete genome sequence of Corynebacterium casei LMG S-19264T (=DSM 44701T), isolated from a smear-ripened cheese.</title>
        <authorList>
            <consortium name="US DOE Joint Genome Institute (JGI-PGF)"/>
            <person name="Walter F."/>
            <person name="Albersmeier A."/>
            <person name="Kalinowski J."/>
            <person name="Ruckert C."/>
        </authorList>
    </citation>
    <scope>NUCLEOTIDE SEQUENCE [LARGE SCALE GENOMIC DNA]</scope>
    <source>
        <strain evidence="2 3">CGMCC 1.9161</strain>
    </source>
</reference>
<evidence type="ECO:0000313" key="3">
    <source>
        <dbReference type="Proteomes" id="UP000600449"/>
    </source>
</evidence>
<dbReference type="RefSeq" id="WP_244645559.1">
    <property type="nucleotide sequence ID" value="NZ_BMMF01000011.1"/>
</dbReference>
<gene>
    <name evidence="2" type="ORF">GCM10011322_35490</name>
</gene>
<dbReference type="InterPro" id="IPR004143">
    <property type="entry name" value="BPL_LPL_catalytic"/>
</dbReference>
<evidence type="ECO:0000259" key="1">
    <source>
        <dbReference type="Pfam" id="PF16917"/>
    </source>
</evidence>
<name>A0A917V6P9_9HYPH</name>
<dbReference type="InterPro" id="IPR045864">
    <property type="entry name" value="aa-tRNA-synth_II/BPL/LPL"/>
</dbReference>
<evidence type="ECO:0000313" key="2">
    <source>
        <dbReference type="EMBL" id="GGK45225.1"/>
    </source>
</evidence>
<organism evidence="2 3">
    <name type="scientific">Salinarimonas ramus</name>
    <dbReference type="NCBI Taxonomy" id="690164"/>
    <lineage>
        <taxon>Bacteria</taxon>
        <taxon>Pseudomonadati</taxon>
        <taxon>Pseudomonadota</taxon>
        <taxon>Alphaproteobacteria</taxon>
        <taxon>Hyphomicrobiales</taxon>
        <taxon>Salinarimonadaceae</taxon>
        <taxon>Salinarimonas</taxon>
    </lineage>
</organism>
<proteinExistence type="predicted"/>
<dbReference type="AlphaFoldDB" id="A0A917V6P9"/>
<comment type="caution">
    <text evidence="2">The sequence shown here is derived from an EMBL/GenBank/DDBJ whole genome shotgun (WGS) entry which is preliminary data.</text>
</comment>